<dbReference type="Pfam" id="PF03401">
    <property type="entry name" value="TctC"/>
    <property type="match status" value="1"/>
</dbReference>
<dbReference type="InterPro" id="IPR042100">
    <property type="entry name" value="Bug_dom1"/>
</dbReference>
<dbReference type="PIRSF" id="PIRSF017082">
    <property type="entry name" value="YflP"/>
    <property type="match status" value="1"/>
</dbReference>
<keyword evidence="3" id="KW-1185">Reference proteome</keyword>
<dbReference type="EMBL" id="SKBM01000032">
    <property type="protein sequence ID" value="TCZ54568.1"/>
    <property type="molecule type" value="Genomic_DNA"/>
</dbReference>
<reference evidence="2 3" key="1">
    <citation type="submission" date="2019-03" db="EMBL/GenBank/DDBJ databases">
        <title>Paracraurococcus aquatilis NE82 genome sequence.</title>
        <authorList>
            <person name="Zhao Y."/>
            <person name="Du Z."/>
        </authorList>
    </citation>
    <scope>NUCLEOTIDE SEQUENCE [LARGE SCALE GENOMIC DNA]</scope>
    <source>
        <strain evidence="2 3">NE82</strain>
    </source>
</reference>
<protein>
    <submittedName>
        <fullName evidence="2">Tripartite tricarboxylate transporter substrate binding protein</fullName>
    </submittedName>
</protein>
<sequence length="340" mass="35323">MAPQRNSTPGRRDLAVAVTAGVGVASWRPARADGFPNRMLRIIVPSPPGLSPVDLAGRVVAEAMATLLGKPVVVENHPGAGGILAVETVLRAPPDGHTLFIGSVAALVDVFLLAGRPPLDPLRDVVPVGRLTRDHWLVAAAPALGAGTVAELVALARARPGALTYPSNGVGTAFHLAGARFCHGVGIEATHVPYRDSYMADLFAGRLSFVVQASPPLQPHVAAGKLRGLAVLSATRLPTLPGVPTIAEAGYPGREYNSGVVLYAPGRTPAGIVERLNAALNEAMRAPVVRARFAELGLETAGGSLADAERFIQWNKAANAEARALILVEQETAARREGSP</sequence>
<name>A0A4R4D5C5_9PROT</name>
<dbReference type="Gene3D" id="3.40.190.150">
    <property type="entry name" value="Bordetella uptake gene, domain 1"/>
    <property type="match status" value="1"/>
</dbReference>
<dbReference type="AlphaFoldDB" id="A0A4R4D5C5"/>
<dbReference type="PANTHER" id="PTHR42928">
    <property type="entry name" value="TRICARBOXYLATE-BINDING PROTEIN"/>
    <property type="match status" value="1"/>
</dbReference>
<dbReference type="Gene3D" id="3.40.190.10">
    <property type="entry name" value="Periplasmic binding protein-like II"/>
    <property type="match status" value="1"/>
</dbReference>
<gene>
    <name evidence="2" type="ORF">EXY23_23125</name>
</gene>
<dbReference type="PANTHER" id="PTHR42928:SF5">
    <property type="entry name" value="BLR1237 PROTEIN"/>
    <property type="match status" value="1"/>
</dbReference>
<evidence type="ECO:0000256" key="1">
    <source>
        <dbReference type="ARBA" id="ARBA00006987"/>
    </source>
</evidence>
<dbReference type="Proteomes" id="UP000295023">
    <property type="component" value="Unassembled WGS sequence"/>
</dbReference>
<comment type="similarity">
    <text evidence="1">Belongs to the UPF0065 (bug) family.</text>
</comment>
<dbReference type="OrthoDB" id="7254047at2"/>
<comment type="caution">
    <text evidence="2">The sequence shown here is derived from an EMBL/GenBank/DDBJ whole genome shotgun (WGS) entry which is preliminary data.</text>
</comment>
<proteinExistence type="inferred from homology"/>
<evidence type="ECO:0000313" key="2">
    <source>
        <dbReference type="EMBL" id="TCZ54568.1"/>
    </source>
</evidence>
<dbReference type="SUPFAM" id="SSF53850">
    <property type="entry name" value="Periplasmic binding protein-like II"/>
    <property type="match status" value="1"/>
</dbReference>
<dbReference type="InterPro" id="IPR005064">
    <property type="entry name" value="BUG"/>
</dbReference>
<evidence type="ECO:0000313" key="3">
    <source>
        <dbReference type="Proteomes" id="UP000295023"/>
    </source>
</evidence>
<organism evidence="2 3">
    <name type="scientific">Roseicella aquatilis</name>
    <dbReference type="NCBI Taxonomy" id="2527868"/>
    <lineage>
        <taxon>Bacteria</taxon>
        <taxon>Pseudomonadati</taxon>
        <taxon>Pseudomonadota</taxon>
        <taxon>Alphaproteobacteria</taxon>
        <taxon>Acetobacterales</taxon>
        <taxon>Roseomonadaceae</taxon>
        <taxon>Roseicella</taxon>
    </lineage>
</organism>
<accession>A0A4R4D5C5</accession>